<sequence length="61" mass="6235">MGESEVSAEDGAEFGVWERAGGTLLGGVRVTLISECPVAGSSLVFGINFQRACATTGKDLS</sequence>
<dbReference type="EMBL" id="GBXM01067249">
    <property type="protein sequence ID" value="JAH41328.1"/>
    <property type="molecule type" value="Transcribed_RNA"/>
</dbReference>
<name>A0A0E9SLG7_ANGAN</name>
<reference evidence="1" key="1">
    <citation type="submission" date="2014-11" db="EMBL/GenBank/DDBJ databases">
        <authorList>
            <person name="Amaro Gonzalez C."/>
        </authorList>
    </citation>
    <scope>NUCLEOTIDE SEQUENCE</scope>
</reference>
<evidence type="ECO:0000313" key="1">
    <source>
        <dbReference type="EMBL" id="JAH41328.1"/>
    </source>
</evidence>
<accession>A0A0E9SLG7</accession>
<proteinExistence type="predicted"/>
<dbReference type="AlphaFoldDB" id="A0A0E9SLG7"/>
<reference evidence="1" key="2">
    <citation type="journal article" date="2015" name="Fish Shellfish Immunol.">
        <title>Early steps in the European eel (Anguilla anguilla)-Vibrio vulnificus interaction in the gills: Role of the RtxA13 toxin.</title>
        <authorList>
            <person name="Callol A."/>
            <person name="Pajuelo D."/>
            <person name="Ebbesson L."/>
            <person name="Teles M."/>
            <person name="MacKenzie S."/>
            <person name="Amaro C."/>
        </authorList>
    </citation>
    <scope>NUCLEOTIDE SEQUENCE</scope>
</reference>
<organism evidence="1">
    <name type="scientific">Anguilla anguilla</name>
    <name type="common">European freshwater eel</name>
    <name type="synonym">Muraena anguilla</name>
    <dbReference type="NCBI Taxonomy" id="7936"/>
    <lineage>
        <taxon>Eukaryota</taxon>
        <taxon>Metazoa</taxon>
        <taxon>Chordata</taxon>
        <taxon>Craniata</taxon>
        <taxon>Vertebrata</taxon>
        <taxon>Euteleostomi</taxon>
        <taxon>Actinopterygii</taxon>
        <taxon>Neopterygii</taxon>
        <taxon>Teleostei</taxon>
        <taxon>Anguilliformes</taxon>
        <taxon>Anguillidae</taxon>
        <taxon>Anguilla</taxon>
    </lineage>
</organism>
<protein>
    <submittedName>
        <fullName evidence="1">Uncharacterized protein</fullName>
    </submittedName>
</protein>